<dbReference type="AlphaFoldDB" id="A0AAJ1CTN4"/>
<dbReference type="InterPro" id="IPR006504">
    <property type="entry name" value="Tscrpt_reg_Spx/MgsR"/>
</dbReference>
<dbReference type="EMBL" id="JAMXTT010000008">
    <property type="protein sequence ID" value="MCW0263962.1"/>
    <property type="molecule type" value="Genomic_DNA"/>
</dbReference>
<dbReference type="PROSITE" id="PS51354">
    <property type="entry name" value="GLUTAREDOXIN_2"/>
    <property type="match status" value="1"/>
</dbReference>
<dbReference type="PANTHER" id="PTHR30041">
    <property type="entry name" value="ARSENATE REDUCTASE"/>
    <property type="match status" value="1"/>
</dbReference>
<dbReference type="Proteomes" id="UP001139307">
    <property type="component" value="Unassembled WGS sequence"/>
</dbReference>
<sequence>MKDIVFFCYPKCSTCQKAKKWLEENSVEFIERDIVKNNPTEAELKKFYKKSKKELKKFFNTSGILYKEMDLKDKLPTMTEEEMLKLLATDGKLVKRPMIVTKDFVLNGFKEEEWKELLKNKF</sequence>
<dbReference type="Pfam" id="PF03960">
    <property type="entry name" value="ArsC"/>
    <property type="match status" value="1"/>
</dbReference>
<dbReference type="Gene3D" id="3.40.30.10">
    <property type="entry name" value="Glutaredoxin"/>
    <property type="match status" value="1"/>
</dbReference>
<evidence type="ECO:0000256" key="1">
    <source>
        <dbReference type="PROSITE-ProRule" id="PRU01282"/>
    </source>
</evidence>
<evidence type="ECO:0000313" key="3">
    <source>
        <dbReference type="Proteomes" id="UP001139307"/>
    </source>
</evidence>
<protein>
    <submittedName>
        <fullName evidence="2">Arsenate reductase family protein</fullName>
    </submittedName>
</protein>
<comment type="similarity">
    <text evidence="1">Belongs to the ArsC family.</text>
</comment>
<organism evidence="2 3">
    <name type="scientific">Fusobacterium vincentii</name>
    <name type="common">Fusobacterium nucleatum subsp. vincentii</name>
    <dbReference type="NCBI Taxonomy" id="155615"/>
    <lineage>
        <taxon>Bacteria</taxon>
        <taxon>Fusobacteriati</taxon>
        <taxon>Fusobacteriota</taxon>
        <taxon>Fusobacteriia</taxon>
        <taxon>Fusobacteriales</taxon>
        <taxon>Fusobacteriaceae</taxon>
        <taxon>Fusobacterium</taxon>
    </lineage>
</organism>
<reference evidence="2" key="1">
    <citation type="submission" date="2022-06" db="EMBL/GenBank/DDBJ databases">
        <title>Draft Genome Sequence of Fusobacterium vincentii Strain CNGBCC1850030, Isolated from Healthy Human Feces.</title>
        <authorList>
            <person name="Jing X."/>
            <person name="Liu C."/>
            <person name="Ye Y."/>
            <person name="Xu J."/>
            <person name="Huang H."/>
            <person name="Wang B."/>
            <person name="Wei J."/>
            <person name="Zhao J."/>
        </authorList>
    </citation>
    <scope>NUCLEOTIDE SEQUENCE</scope>
    <source>
        <strain evidence="2">CNGBCC1850030</strain>
    </source>
</reference>
<name>A0AAJ1CTN4_FUSVC</name>
<dbReference type="NCBIfam" id="TIGR01617">
    <property type="entry name" value="arsC_related"/>
    <property type="match status" value="1"/>
</dbReference>
<gene>
    <name evidence="2" type="ORF">NLX61_06215</name>
</gene>
<dbReference type="SUPFAM" id="SSF52833">
    <property type="entry name" value="Thioredoxin-like"/>
    <property type="match status" value="1"/>
</dbReference>
<accession>A0AAJ1CTN4</accession>
<comment type="caution">
    <text evidence="2">The sequence shown here is derived from an EMBL/GenBank/DDBJ whole genome shotgun (WGS) entry which is preliminary data.</text>
</comment>
<dbReference type="PROSITE" id="PS51353">
    <property type="entry name" value="ARSC"/>
    <property type="match status" value="1"/>
</dbReference>
<dbReference type="PANTHER" id="PTHR30041:SF8">
    <property type="entry name" value="PROTEIN YFFB"/>
    <property type="match status" value="1"/>
</dbReference>
<dbReference type="InterPro" id="IPR036249">
    <property type="entry name" value="Thioredoxin-like_sf"/>
</dbReference>
<proteinExistence type="inferred from homology"/>
<dbReference type="RefSeq" id="WP_005914522.1">
    <property type="nucleotide sequence ID" value="NZ_JAMXTT010000008.1"/>
</dbReference>
<evidence type="ECO:0000313" key="2">
    <source>
        <dbReference type="EMBL" id="MCW0263962.1"/>
    </source>
</evidence>
<dbReference type="CDD" id="cd03036">
    <property type="entry name" value="ArsC_like"/>
    <property type="match status" value="1"/>
</dbReference>
<dbReference type="InterPro" id="IPR006660">
    <property type="entry name" value="Arsenate_reductase-like"/>
</dbReference>